<accession>A0ABT5U4L0</accession>
<sequence>MIRFIWLFFFASLSLNAGEIYKYKDENGKWIFTDKKPASNKGEKIEYKNDNKKRVRPRVFVKNIDGVNQLIVKNPFYAPIEIEIYSSIFDQNRLHKVLPEKSTTVVYSSQQNIPRYRYRWLMGDPAAQEINYNYLFPVLSKSKHQVTQSFNGRFSHYQAPNKYAVDIAMPVGTYIRAAREGVVVQVKEDYHMSGTSGYFLDKANYVKVLHSDGTYAVYAHILLGTSLVKAGDKVSAGDKLARSGSSGFSTGPHLHFVIRKNAGRKLVSVPFVFIDNNGKTFTPRRGQKIKGI</sequence>
<dbReference type="PANTHER" id="PTHR21666">
    <property type="entry name" value="PEPTIDASE-RELATED"/>
    <property type="match status" value="1"/>
</dbReference>
<gene>
    <name evidence="3" type="ORF">ORQ98_04900</name>
</gene>
<dbReference type="Pfam" id="PF13511">
    <property type="entry name" value="DUF4124"/>
    <property type="match status" value="1"/>
</dbReference>
<dbReference type="RefSeq" id="WP_274687663.1">
    <property type="nucleotide sequence ID" value="NZ_JAPMOU010000004.1"/>
</dbReference>
<name>A0ABT5U4L0_9GAMM</name>
<feature type="domain" description="M23ase beta-sheet core" evidence="1">
    <location>
        <begin position="162"/>
        <end position="262"/>
    </location>
</feature>
<dbReference type="CDD" id="cd12797">
    <property type="entry name" value="M23_peptidase"/>
    <property type="match status" value="1"/>
</dbReference>
<dbReference type="Proteomes" id="UP001528823">
    <property type="component" value="Unassembled WGS sequence"/>
</dbReference>
<dbReference type="Pfam" id="PF01551">
    <property type="entry name" value="Peptidase_M23"/>
    <property type="match status" value="1"/>
</dbReference>
<evidence type="ECO:0000259" key="1">
    <source>
        <dbReference type="Pfam" id="PF01551"/>
    </source>
</evidence>
<comment type="caution">
    <text evidence="3">The sequence shown here is derived from an EMBL/GenBank/DDBJ whole genome shotgun (WGS) entry which is preliminary data.</text>
</comment>
<dbReference type="InterPro" id="IPR011055">
    <property type="entry name" value="Dup_hybrid_motif"/>
</dbReference>
<organism evidence="3 4">
    <name type="scientific">Spartinivicinus poritis</name>
    <dbReference type="NCBI Taxonomy" id="2994640"/>
    <lineage>
        <taxon>Bacteria</taxon>
        <taxon>Pseudomonadati</taxon>
        <taxon>Pseudomonadota</taxon>
        <taxon>Gammaproteobacteria</taxon>
        <taxon>Oceanospirillales</taxon>
        <taxon>Zooshikellaceae</taxon>
        <taxon>Spartinivicinus</taxon>
    </lineage>
</organism>
<feature type="domain" description="DUF4124" evidence="2">
    <location>
        <begin position="10"/>
        <end position="53"/>
    </location>
</feature>
<dbReference type="EMBL" id="JAPMOU010000004">
    <property type="protein sequence ID" value="MDE1461299.1"/>
    <property type="molecule type" value="Genomic_DNA"/>
</dbReference>
<keyword evidence="4" id="KW-1185">Reference proteome</keyword>
<proteinExistence type="predicted"/>
<evidence type="ECO:0000313" key="4">
    <source>
        <dbReference type="Proteomes" id="UP001528823"/>
    </source>
</evidence>
<dbReference type="SUPFAM" id="SSF51261">
    <property type="entry name" value="Duplicated hybrid motif"/>
    <property type="match status" value="1"/>
</dbReference>
<dbReference type="Gene3D" id="2.70.70.10">
    <property type="entry name" value="Glucose Permease (Domain IIA)"/>
    <property type="match status" value="1"/>
</dbReference>
<protein>
    <submittedName>
        <fullName evidence="3">Peptidoglycan DD-metalloendopeptidase family protein</fullName>
    </submittedName>
</protein>
<dbReference type="PANTHER" id="PTHR21666:SF294">
    <property type="entry name" value="PEPTIDASE M23"/>
    <property type="match status" value="1"/>
</dbReference>
<reference evidence="3 4" key="1">
    <citation type="submission" date="2022-11" db="EMBL/GenBank/DDBJ databases">
        <title>Spartinivicinus poritis sp. nov., isolated from scleractinian coral Porites lutea.</title>
        <authorList>
            <person name="Zhang G."/>
            <person name="Cai L."/>
            <person name="Wei Q."/>
        </authorList>
    </citation>
    <scope>NUCLEOTIDE SEQUENCE [LARGE SCALE GENOMIC DNA]</scope>
    <source>
        <strain evidence="3 4">A2-2</strain>
    </source>
</reference>
<evidence type="ECO:0000259" key="2">
    <source>
        <dbReference type="Pfam" id="PF13511"/>
    </source>
</evidence>
<dbReference type="InterPro" id="IPR016047">
    <property type="entry name" value="M23ase_b-sheet_dom"/>
</dbReference>
<dbReference type="InterPro" id="IPR025392">
    <property type="entry name" value="DUF4124"/>
</dbReference>
<evidence type="ECO:0000313" key="3">
    <source>
        <dbReference type="EMBL" id="MDE1461299.1"/>
    </source>
</evidence>
<dbReference type="InterPro" id="IPR050570">
    <property type="entry name" value="Cell_wall_metabolism_enzyme"/>
</dbReference>